<name>A0A3A5KMX0_9HYPH</name>
<keyword evidence="1" id="KW-0812">Transmembrane</keyword>
<dbReference type="EMBL" id="QZWZ01000020">
    <property type="protein sequence ID" value="RJT34289.1"/>
    <property type="molecule type" value="Genomic_DNA"/>
</dbReference>
<feature type="transmembrane region" description="Helical" evidence="1">
    <location>
        <begin position="35"/>
        <end position="58"/>
    </location>
</feature>
<proteinExistence type="predicted"/>
<sequence>MPESCIAIRQREAGMRFVPSAMSWRQRLGQLAGRLFVNVVAALIAGIAILFLVMSAHFEAPTFAPGQITTTASVP</sequence>
<keyword evidence="3" id="KW-1185">Reference proteome</keyword>
<organism evidence="2 3">
    <name type="scientific">Mesorhizobium waimense</name>
    <dbReference type="NCBI Taxonomy" id="1300307"/>
    <lineage>
        <taxon>Bacteria</taxon>
        <taxon>Pseudomonadati</taxon>
        <taxon>Pseudomonadota</taxon>
        <taxon>Alphaproteobacteria</taxon>
        <taxon>Hyphomicrobiales</taxon>
        <taxon>Phyllobacteriaceae</taxon>
        <taxon>Mesorhizobium</taxon>
    </lineage>
</organism>
<reference evidence="2 3" key="1">
    <citation type="submission" date="2018-09" db="EMBL/GenBank/DDBJ databases">
        <title>Mesorhizobium carmichaelinearum sp. nov. isolated from Carmichaelinea spp. root nodules in New Zealand.</title>
        <authorList>
            <person name="De Meyer S.E."/>
        </authorList>
    </citation>
    <scope>NUCLEOTIDE SEQUENCE [LARGE SCALE GENOMIC DNA]</scope>
    <source>
        <strain evidence="2 3">ICMP19557</strain>
    </source>
</reference>
<keyword evidence="1" id="KW-1133">Transmembrane helix</keyword>
<evidence type="ECO:0000313" key="2">
    <source>
        <dbReference type="EMBL" id="RJT34289.1"/>
    </source>
</evidence>
<dbReference type="AlphaFoldDB" id="A0A3A5KMX0"/>
<gene>
    <name evidence="2" type="ORF">D3227_23670</name>
</gene>
<evidence type="ECO:0000313" key="3">
    <source>
        <dbReference type="Proteomes" id="UP000272706"/>
    </source>
</evidence>
<dbReference type="Proteomes" id="UP000272706">
    <property type="component" value="Unassembled WGS sequence"/>
</dbReference>
<accession>A0A3A5KMX0</accession>
<comment type="caution">
    <text evidence="2">The sequence shown here is derived from an EMBL/GenBank/DDBJ whole genome shotgun (WGS) entry which is preliminary data.</text>
</comment>
<protein>
    <submittedName>
        <fullName evidence="2">Uncharacterized protein</fullName>
    </submittedName>
</protein>
<keyword evidence="1" id="KW-0472">Membrane</keyword>
<evidence type="ECO:0000256" key="1">
    <source>
        <dbReference type="SAM" id="Phobius"/>
    </source>
</evidence>